<feature type="transmembrane region" description="Helical" evidence="8">
    <location>
        <begin position="39"/>
        <end position="60"/>
    </location>
</feature>
<evidence type="ECO:0000256" key="5">
    <source>
        <dbReference type="ARBA" id="ARBA00022692"/>
    </source>
</evidence>
<evidence type="ECO:0000256" key="7">
    <source>
        <dbReference type="ARBA" id="ARBA00023136"/>
    </source>
</evidence>
<feature type="transmembrane region" description="Helical" evidence="8">
    <location>
        <begin position="9"/>
        <end position="27"/>
    </location>
</feature>
<feature type="transmembrane region" description="Helical" evidence="8">
    <location>
        <begin position="302"/>
        <end position="320"/>
    </location>
</feature>
<comment type="caution">
    <text evidence="9">The sequence shown here is derived from an EMBL/GenBank/DDBJ whole genome shotgun (WGS) entry which is preliminary data.</text>
</comment>
<accession>A0A845F112</accession>
<feature type="transmembrane region" description="Helical" evidence="8">
    <location>
        <begin position="270"/>
        <end position="290"/>
    </location>
</feature>
<evidence type="ECO:0000256" key="4">
    <source>
        <dbReference type="ARBA" id="ARBA00022544"/>
    </source>
</evidence>
<dbReference type="RefSeq" id="WP_160919936.1">
    <property type="nucleotide sequence ID" value="NZ_WMEY01000004.1"/>
</dbReference>
<dbReference type="GO" id="GO:0009847">
    <property type="term" value="P:spore germination"/>
    <property type="evidence" value="ECO:0007669"/>
    <property type="project" value="InterPro"/>
</dbReference>
<evidence type="ECO:0000256" key="8">
    <source>
        <dbReference type="SAM" id="Phobius"/>
    </source>
</evidence>
<protein>
    <submittedName>
        <fullName evidence="9">GerAB/ArcD/ProY family transporter</fullName>
    </submittedName>
</protein>
<dbReference type="EMBL" id="WMEY01000004">
    <property type="protein sequence ID" value="MYL64491.1"/>
    <property type="molecule type" value="Genomic_DNA"/>
</dbReference>
<keyword evidence="7 8" id="KW-0472">Membrane</keyword>
<dbReference type="PANTHER" id="PTHR34975:SF2">
    <property type="entry name" value="SPORE GERMINATION PROTEIN A2"/>
    <property type="match status" value="1"/>
</dbReference>
<feature type="transmembrane region" description="Helical" evidence="8">
    <location>
        <begin position="80"/>
        <end position="105"/>
    </location>
</feature>
<comment type="similarity">
    <text evidence="2">Belongs to the amino acid-polyamine-organocation (APC) superfamily. Spore germination protein (SGP) (TC 2.A.3.9) family.</text>
</comment>
<evidence type="ECO:0000256" key="3">
    <source>
        <dbReference type="ARBA" id="ARBA00022448"/>
    </source>
</evidence>
<reference evidence="9 10" key="1">
    <citation type="submission" date="2019-11" db="EMBL/GenBank/DDBJ databases">
        <title>Genome sequences of 17 halophilic strains isolated from different environments.</title>
        <authorList>
            <person name="Furrow R.E."/>
        </authorList>
    </citation>
    <scope>NUCLEOTIDE SEQUENCE [LARGE SCALE GENOMIC DNA]</scope>
    <source>
        <strain evidence="9 10">22506_14_FS</strain>
    </source>
</reference>
<dbReference type="Pfam" id="PF03845">
    <property type="entry name" value="Spore_permease"/>
    <property type="match status" value="1"/>
</dbReference>
<keyword evidence="5 8" id="KW-0812">Transmembrane</keyword>
<evidence type="ECO:0000256" key="2">
    <source>
        <dbReference type="ARBA" id="ARBA00007998"/>
    </source>
</evidence>
<dbReference type="Gene3D" id="1.20.1740.10">
    <property type="entry name" value="Amino acid/polyamine transporter I"/>
    <property type="match status" value="1"/>
</dbReference>
<feature type="transmembrane region" description="Helical" evidence="8">
    <location>
        <begin position="218"/>
        <end position="240"/>
    </location>
</feature>
<dbReference type="PANTHER" id="PTHR34975">
    <property type="entry name" value="SPORE GERMINATION PROTEIN A2"/>
    <property type="match status" value="1"/>
</dbReference>
<evidence type="ECO:0000313" key="10">
    <source>
        <dbReference type="Proteomes" id="UP000447833"/>
    </source>
</evidence>
<evidence type="ECO:0000313" key="9">
    <source>
        <dbReference type="EMBL" id="MYL64491.1"/>
    </source>
</evidence>
<feature type="transmembrane region" description="Helical" evidence="8">
    <location>
        <begin position="111"/>
        <end position="132"/>
    </location>
</feature>
<gene>
    <name evidence="9" type="ORF">GLW07_14125</name>
</gene>
<keyword evidence="6 8" id="KW-1133">Transmembrane helix</keyword>
<dbReference type="AlphaFoldDB" id="A0A845F112"/>
<dbReference type="InterPro" id="IPR004761">
    <property type="entry name" value="Spore_GerAB"/>
</dbReference>
<dbReference type="Proteomes" id="UP000447833">
    <property type="component" value="Unassembled WGS sequence"/>
</dbReference>
<evidence type="ECO:0000256" key="1">
    <source>
        <dbReference type="ARBA" id="ARBA00004141"/>
    </source>
</evidence>
<keyword evidence="3" id="KW-0813">Transport</keyword>
<evidence type="ECO:0000256" key="6">
    <source>
        <dbReference type="ARBA" id="ARBA00022989"/>
    </source>
</evidence>
<keyword evidence="4" id="KW-0309">Germination</keyword>
<dbReference type="GO" id="GO:0016020">
    <property type="term" value="C:membrane"/>
    <property type="evidence" value="ECO:0007669"/>
    <property type="project" value="UniProtKB-SubCell"/>
</dbReference>
<feature type="transmembrane region" description="Helical" evidence="8">
    <location>
        <begin position="139"/>
        <end position="162"/>
    </location>
</feature>
<organism evidence="9 10">
    <name type="scientific">Guptibacillus hwajinpoensis</name>
    <dbReference type="NCBI Taxonomy" id="208199"/>
    <lineage>
        <taxon>Bacteria</taxon>
        <taxon>Bacillati</taxon>
        <taxon>Bacillota</taxon>
        <taxon>Bacilli</taxon>
        <taxon>Bacillales</taxon>
        <taxon>Guptibacillaceae</taxon>
        <taxon>Guptibacillus</taxon>
    </lineage>
</organism>
<proteinExistence type="inferred from homology"/>
<name>A0A845F112_9BACL</name>
<comment type="subcellular location">
    <subcellularLocation>
        <location evidence="1">Membrane</location>
        <topology evidence="1">Multi-pass membrane protein</topology>
    </subcellularLocation>
</comment>
<feature type="transmembrane region" description="Helical" evidence="8">
    <location>
        <begin position="182"/>
        <end position="206"/>
    </location>
</feature>
<dbReference type="NCBIfam" id="TIGR00912">
    <property type="entry name" value="2A0309"/>
    <property type="match status" value="1"/>
</dbReference>
<feature type="transmembrane region" description="Helical" evidence="8">
    <location>
        <begin position="332"/>
        <end position="354"/>
    </location>
</feature>
<sequence>MEKKLLSNVEIFFLIVQTQIGIGVLSLPNTLQNSSGNDGWISVLLAGAILQLFLLLYWLLLRRFPTLTITQITTTLLGKYVGTFINFVFYLYFILSSTLVLIIFVKLLKEWLLTITPAWMLTLLILLTCLYLTVSSLQIIARFFVLVSALILLLIIISFMSVKLPMDIQNLFPLGSSGIKNILIGTHDSIFLSLYGFEVALFLYPYARHKKRTFLKTISLANLFVTALSTYFVFLCIMIFSDKLLSQVDYPVLFFLRALEFQFIDRIDQIFIAIWIVPMMMSIVMYTYLASKCISISNKKQPTIVIINTGFIFFLSLLARKDDLSINLYSMFLKYVSYGMLFCLPILLLLLSFLRKETGEKT</sequence>